<evidence type="ECO:0000313" key="2">
    <source>
        <dbReference type="Proteomes" id="UP000294576"/>
    </source>
</evidence>
<sequence length="45" mass="4993">MIPSAERKCSFELYRNSLSGLTIITFDELLAKLKSLRIPLGAKPA</sequence>
<organism evidence="1 2">
    <name type="scientific">Rhizobium sullae</name>
    <name type="common">Rhizobium hedysari</name>
    <dbReference type="NCBI Taxonomy" id="50338"/>
    <lineage>
        <taxon>Bacteria</taxon>
        <taxon>Pseudomonadati</taxon>
        <taxon>Pseudomonadota</taxon>
        <taxon>Alphaproteobacteria</taxon>
        <taxon>Hyphomicrobiales</taxon>
        <taxon>Rhizobiaceae</taxon>
        <taxon>Rhizobium/Agrobacterium group</taxon>
        <taxon>Rhizobium</taxon>
    </lineage>
</organism>
<gene>
    <name evidence="1" type="ORF">EV132_105138</name>
</gene>
<protein>
    <submittedName>
        <fullName evidence="1">Uncharacterized protein</fullName>
    </submittedName>
</protein>
<name>A0A4R3QE56_RHISU</name>
<reference evidence="1 2" key="1">
    <citation type="submission" date="2019-03" db="EMBL/GenBank/DDBJ databases">
        <title>Genomic Encyclopedia of Type Strains, Phase IV (KMG-V): Genome sequencing to study the core and pangenomes of soil and plant-associated prokaryotes.</title>
        <authorList>
            <person name="Whitman W."/>
        </authorList>
    </citation>
    <scope>NUCLEOTIDE SEQUENCE [LARGE SCALE GENOMIC DNA]</scope>
    <source>
        <strain evidence="1 2">Hc14</strain>
    </source>
</reference>
<proteinExistence type="predicted"/>
<dbReference type="AlphaFoldDB" id="A0A4R3QE56"/>
<dbReference type="Proteomes" id="UP000294576">
    <property type="component" value="Unassembled WGS sequence"/>
</dbReference>
<dbReference type="EMBL" id="SMBH01000005">
    <property type="protein sequence ID" value="TCU16386.1"/>
    <property type="molecule type" value="Genomic_DNA"/>
</dbReference>
<evidence type="ECO:0000313" key="1">
    <source>
        <dbReference type="EMBL" id="TCU16386.1"/>
    </source>
</evidence>
<comment type="caution">
    <text evidence="1">The sequence shown here is derived from an EMBL/GenBank/DDBJ whole genome shotgun (WGS) entry which is preliminary data.</text>
</comment>
<accession>A0A4R3QE56</accession>